<accession>A0ABQ6HDF3</accession>
<feature type="transmembrane region" description="Helical" evidence="1">
    <location>
        <begin position="6"/>
        <end position="22"/>
    </location>
</feature>
<name>A0ABQ6HDF3_9GAMM</name>
<keyword evidence="1" id="KW-1133">Transmembrane helix</keyword>
<evidence type="ECO:0000313" key="3">
    <source>
        <dbReference type="Proteomes" id="UP001157134"/>
    </source>
</evidence>
<reference evidence="2 3" key="1">
    <citation type="submission" date="2023-03" db="EMBL/GenBank/DDBJ databases">
        <title>Thalassotalea loyana LMG 22536T draft genome sequence.</title>
        <authorList>
            <person name="Sawabe T."/>
        </authorList>
    </citation>
    <scope>NUCLEOTIDE SEQUENCE [LARGE SCALE GENOMIC DNA]</scope>
    <source>
        <strain evidence="2 3">LMG 22536</strain>
    </source>
</reference>
<dbReference type="RefSeq" id="WP_284297618.1">
    <property type="nucleotide sequence ID" value="NZ_BSSV01000003.1"/>
</dbReference>
<keyword evidence="3" id="KW-1185">Reference proteome</keyword>
<sequence length="83" mass="9701">MLNLIFILLAVVFILVVGMLYRRHQRYKTYVTNELKILQKQVESNSLPELREEVTALKKRVITLEAIVTSHGYDLNEKISNLK</sequence>
<evidence type="ECO:0000313" key="2">
    <source>
        <dbReference type="EMBL" id="GLX85474.1"/>
    </source>
</evidence>
<dbReference type="EMBL" id="BSSV01000003">
    <property type="protein sequence ID" value="GLX85474.1"/>
    <property type="molecule type" value="Genomic_DNA"/>
</dbReference>
<gene>
    <name evidence="2" type="ORF">tloyanaT_17260</name>
</gene>
<keyword evidence="1" id="KW-0812">Transmembrane</keyword>
<proteinExistence type="predicted"/>
<evidence type="ECO:0000256" key="1">
    <source>
        <dbReference type="SAM" id="Phobius"/>
    </source>
</evidence>
<organism evidence="2 3">
    <name type="scientific">Thalassotalea loyana</name>
    <dbReference type="NCBI Taxonomy" id="280483"/>
    <lineage>
        <taxon>Bacteria</taxon>
        <taxon>Pseudomonadati</taxon>
        <taxon>Pseudomonadota</taxon>
        <taxon>Gammaproteobacteria</taxon>
        <taxon>Alteromonadales</taxon>
        <taxon>Colwelliaceae</taxon>
        <taxon>Thalassotalea</taxon>
    </lineage>
</organism>
<dbReference type="Proteomes" id="UP001157134">
    <property type="component" value="Unassembled WGS sequence"/>
</dbReference>
<keyword evidence="1" id="KW-0472">Membrane</keyword>
<comment type="caution">
    <text evidence="2">The sequence shown here is derived from an EMBL/GenBank/DDBJ whole genome shotgun (WGS) entry which is preliminary data.</text>
</comment>
<protein>
    <submittedName>
        <fullName evidence="2">Uncharacterized protein</fullName>
    </submittedName>
</protein>